<dbReference type="OrthoDB" id="5125712at2"/>
<organism evidence="4 5">
    <name type="scientific">Agrococcus casei LMG 22410</name>
    <dbReference type="NCBI Taxonomy" id="1255656"/>
    <lineage>
        <taxon>Bacteria</taxon>
        <taxon>Bacillati</taxon>
        <taxon>Actinomycetota</taxon>
        <taxon>Actinomycetes</taxon>
        <taxon>Micrococcales</taxon>
        <taxon>Microbacteriaceae</taxon>
        <taxon>Agrococcus</taxon>
    </lineage>
</organism>
<evidence type="ECO:0000313" key="5">
    <source>
        <dbReference type="Proteomes" id="UP000195787"/>
    </source>
</evidence>
<feature type="domain" description="DUF6993" evidence="3">
    <location>
        <begin position="62"/>
        <end position="144"/>
    </location>
</feature>
<feature type="signal peptide" evidence="2">
    <location>
        <begin position="1"/>
        <end position="23"/>
    </location>
</feature>
<gene>
    <name evidence="4" type="ORF">CZ674_09365</name>
</gene>
<dbReference type="Proteomes" id="UP000195787">
    <property type="component" value="Unassembled WGS sequence"/>
</dbReference>
<evidence type="ECO:0000256" key="2">
    <source>
        <dbReference type="SAM" id="SignalP"/>
    </source>
</evidence>
<dbReference type="Pfam" id="PF22504">
    <property type="entry name" value="DUF6993"/>
    <property type="match status" value="1"/>
</dbReference>
<reference evidence="4 5" key="1">
    <citation type="submission" date="2017-02" db="EMBL/GenBank/DDBJ databases">
        <authorList>
            <person name="Peterson S.W."/>
        </authorList>
    </citation>
    <scope>NUCLEOTIDE SEQUENCE [LARGE SCALE GENOMIC DNA]</scope>
    <source>
        <strain evidence="4 5">LMG 22410</strain>
    </source>
</reference>
<feature type="chain" id="PRO_5039396847" description="DUF6993 domain-containing protein" evidence="2">
    <location>
        <begin position="24"/>
        <end position="149"/>
    </location>
</feature>
<dbReference type="GeneID" id="303173423"/>
<protein>
    <recommendedName>
        <fullName evidence="3">DUF6993 domain-containing protein</fullName>
    </recommendedName>
</protein>
<evidence type="ECO:0000259" key="3">
    <source>
        <dbReference type="Pfam" id="PF22504"/>
    </source>
</evidence>
<keyword evidence="2" id="KW-0732">Signal</keyword>
<feature type="region of interest" description="Disordered" evidence="1">
    <location>
        <begin position="34"/>
        <end position="54"/>
    </location>
</feature>
<keyword evidence="5" id="KW-1185">Reference proteome</keyword>
<evidence type="ECO:0000256" key="1">
    <source>
        <dbReference type="SAM" id="MobiDB-lite"/>
    </source>
</evidence>
<name>A0A1R4G719_9MICO</name>
<accession>A0A1R4G719</accession>
<evidence type="ECO:0000313" key="4">
    <source>
        <dbReference type="EMBL" id="SJM63812.1"/>
    </source>
</evidence>
<dbReference type="RefSeq" id="WP_143244705.1">
    <property type="nucleotide sequence ID" value="NZ_FUHU01000038.1"/>
</dbReference>
<sequence>MKNRRAQRLMTAAIAGLSMLVLAGCSHTQLQPVVTPSETPEPTASVDPNSAAGRIGEFDSTLRETWDAGAGVDRDLYIEALVEAGFGTDSMEATDSIDSLGAPVTYIEIAVRIGGTCIIGQAGEAGTSSMLAAPLQTEKCLVGATPPVD</sequence>
<dbReference type="InterPro" id="IPR054262">
    <property type="entry name" value="DUF6993"/>
</dbReference>
<dbReference type="EMBL" id="FUHU01000038">
    <property type="protein sequence ID" value="SJM63812.1"/>
    <property type="molecule type" value="Genomic_DNA"/>
</dbReference>
<dbReference type="PROSITE" id="PS51257">
    <property type="entry name" value="PROKAR_LIPOPROTEIN"/>
    <property type="match status" value="1"/>
</dbReference>
<proteinExistence type="predicted"/>
<dbReference type="AlphaFoldDB" id="A0A1R4G719"/>
<feature type="compositionally biased region" description="Low complexity" evidence="1">
    <location>
        <begin position="34"/>
        <end position="46"/>
    </location>
</feature>